<dbReference type="AlphaFoldDB" id="L9YFK7"/>
<protein>
    <submittedName>
        <fullName evidence="1">Uncharacterized protein</fullName>
    </submittedName>
</protein>
<comment type="caution">
    <text evidence="1">The sequence shown here is derived from an EMBL/GenBank/DDBJ whole genome shotgun (WGS) entry which is preliminary data.</text>
</comment>
<gene>
    <name evidence="1" type="ORF">C487_18668</name>
</gene>
<sequence length="86" mass="9446">MISGIASLFRIVIDDFLGEAGLVVGWNRAIRNDESRRRLLACDVAASTSASSKSSRLDREAVDVGFLESPRNARRDYLSTGSKQSR</sequence>
<dbReference type="Proteomes" id="UP000011618">
    <property type="component" value="Unassembled WGS sequence"/>
</dbReference>
<organism evidence="1 2">
    <name type="scientific">Natrinema pallidum DSM 3751</name>
    <dbReference type="NCBI Taxonomy" id="1227495"/>
    <lineage>
        <taxon>Archaea</taxon>
        <taxon>Methanobacteriati</taxon>
        <taxon>Methanobacteriota</taxon>
        <taxon>Stenosarchaea group</taxon>
        <taxon>Halobacteria</taxon>
        <taxon>Halobacteriales</taxon>
        <taxon>Natrialbaceae</taxon>
        <taxon>Natrinema</taxon>
    </lineage>
</organism>
<accession>L9YFK7</accession>
<evidence type="ECO:0000313" key="2">
    <source>
        <dbReference type="Proteomes" id="UP000011618"/>
    </source>
</evidence>
<dbReference type="EMBL" id="AOII01000109">
    <property type="protein sequence ID" value="ELY72471.1"/>
    <property type="molecule type" value="Genomic_DNA"/>
</dbReference>
<proteinExistence type="predicted"/>
<name>L9YFK7_9EURY</name>
<evidence type="ECO:0000313" key="1">
    <source>
        <dbReference type="EMBL" id="ELY72471.1"/>
    </source>
</evidence>
<reference evidence="1 2" key="1">
    <citation type="journal article" date="2014" name="PLoS Genet.">
        <title>Phylogenetically driven sequencing of extremely halophilic archaea reveals strategies for static and dynamic osmo-response.</title>
        <authorList>
            <person name="Becker E.A."/>
            <person name="Seitzer P.M."/>
            <person name="Tritt A."/>
            <person name="Larsen D."/>
            <person name="Krusor M."/>
            <person name="Yao A.I."/>
            <person name="Wu D."/>
            <person name="Madern D."/>
            <person name="Eisen J.A."/>
            <person name="Darling A.E."/>
            <person name="Facciotti M.T."/>
        </authorList>
    </citation>
    <scope>NUCLEOTIDE SEQUENCE [LARGE SCALE GENOMIC DNA]</scope>
    <source>
        <strain evidence="1 2">DSM 3751</strain>
    </source>
</reference>